<keyword evidence="3" id="KW-0378">Hydrolase</keyword>
<dbReference type="AlphaFoldDB" id="A0A8H6M264"/>
<name>A0A8H6M264_9AGAR</name>
<accession>A0A8H6M264</accession>
<dbReference type="Pfam" id="PF01926">
    <property type="entry name" value="MMR_HSR1"/>
    <property type="match status" value="1"/>
</dbReference>
<dbReference type="GO" id="GO:0016787">
    <property type="term" value="F:hydrolase activity"/>
    <property type="evidence" value="ECO:0007669"/>
    <property type="project" value="UniProtKB-KW"/>
</dbReference>
<gene>
    <name evidence="3" type="ORF">DFP72DRAFT_538285</name>
</gene>
<keyword evidence="1" id="KW-0175">Coiled coil</keyword>
<dbReference type="InterPro" id="IPR027417">
    <property type="entry name" value="P-loop_NTPase"/>
</dbReference>
<keyword evidence="4" id="KW-1185">Reference proteome</keyword>
<dbReference type="GO" id="GO:0005525">
    <property type="term" value="F:GTP binding"/>
    <property type="evidence" value="ECO:0007669"/>
    <property type="project" value="InterPro"/>
</dbReference>
<sequence length="314" mass="34602">MASSARRGAPQPTNSRSIIIPVMGATGAGKSHFINALLRETGNKEVAIVGSELSSCTVDLLPVEVAGLTSKYKALENEEVVVVDTPGFDDTKASDLDILKRIASWLKKACQEGAMIGGVIYIHDISQDRFSGSARKNLEMFGHLCGDAALHKVVLVTSKWATEGGRDFPAREKELRDTHWRAMLGGQEKARTMRFDSRYEGGTAVRIVDGILRRAAGSSLLTEVLQIQKELVKDKKYLPQTKAANALREQLEDMIRAQTEMLRMEARAAEGDEEAEAHVRAEERRLQRLTGDVAALRSSLGQRIKAKLRRMFGQ</sequence>
<dbReference type="CDD" id="cd00882">
    <property type="entry name" value="Ras_like_GTPase"/>
    <property type="match status" value="1"/>
</dbReference>
<dbReference type="InterPro" id="IPR006073">
    <property type="entry name" value="GTP-bd"/>
</dbReference>
<protein>
    <submittedName>
        <fullName evidence="3">P-loop containing nucleoside triphosphate hydrolase protein</fullName>
    </submittedName>
</protein>
<evidence type="ECO:0000256" key="1">
    <source>
        <dbReference type="SAM" id="Coils"/>
    </source>
</evidence>
<feature type="coiled-coil region" evidence="1">
    <location>
        <begin position="247"/>
        <end position="299"/>
    </location>
</feature>
<reference evidence="3 4" key="1">
    <citation type="submission" date="2020-07" db="EMBL/GenBank/DDBJ databases">
        <title>Comparative genomics of pyrophilous fungi reveals a link between fire events and developmental genes.</title>
        <authorList>
            <consortium name="DOE Joint Genome Institute"/>
            <person name="Steindorff A.S."/>
            <person name="Carver A."/>
            <person name="Calhoun S."/>
            <person name="Stillman K."/>
            <person name="Liu H."/>
            <person name="Lipzen A."/>
            <person name="Pangilinan J."/>
            <person name="Labutti K."/>
            <person name="Bruns T.D."/>
            <person name="Grigoriev I.V."/>
        </authorList>
    </citation>
    <scope>NUCLEOTIDE SEQUENCE [LARGE SCALE GENOMIC DNA]</scope>
    <source>
        <strain evidence="3 4">CBS 144469</strain>
    </source>
</reference>
<evidence type="ECO:0000313" key="3">
    <source>
        <dbReference type="EMBL" id="KAF6749526.1"/>
    </source>
</evidence>
<proteinExistence type="predicted"/>
<organism evidence="3 4">
    <name type="scientific">Ephemerocybe angulata</name>
    <dbReference type="NCBI Taxonomy" id="980116"/>
    <lineage>
        <taxon>Eukaryota</taxon>
        <taxon>Fungi</taxon>
        <taxon>Dikarya</taxon>
        <taxon>Basidiomycota</taxon>
        <taxon>Agaricomycotina</taxon>
        <taxon>Agaricomycetes</taxon>
        <taxon>Agaricomycetidae</taxon>
        <taxon>Agaricales</taxon>
        <taxon>Agaricineae</taxon>
        <taxon>Psathyrellaceae</taxon>
        <taxon>Ephemerocybe</taxon>
    </lineage>
</organism>
<dbReference type="Proteomes" id="UP000521943">
    <property type="component" value="Unassembled WGS sequence"/>
</dbReference>
<feature type="domain" description="G" evidence="2">
    <location>
        <begin position="22"/>
        <end position="94"/>
    </location>
</feature>
<comment type="caution">
    <text evidence="3">The sequence shown here is derived from an EMBL/GenBank/DDBJ whole genome shotgun (WGS) entry which is preliminary data.</text>
</comment>
<evidence type="ECO:0000259" key="2">
    <source>
        <dbReference type="Pfam" id="PF01926"/>
    </source>
</evidence>
<dbReference type="EMBL" id="JACGCI010000062">
    <property type="protein sequence ID" value="KAF6749526.1"/>
    <property type="molecule type" value="Genomic_DNA"/>
</dbReference>
<evidence type="ECO:0000313" key="4">
    <source>
        <dbReference type="Proteomes" id="UP000521943"/>
    </source>
</evidence>
<dbReference type="OrthoDB" id="8954335at2759"/>
<dbReference type="Gene3D" id="3.40.50.300">
    <property type="entry name" value="P-loop containing nucleotide triphosphate hydrolases"/>
    <property type="match status" value="1"/>
</dbReference>
<dbReference type="SUPFAM" id="SSF52540">
    <property type="entry name" value="P-loop containing nucleoside triphosphate hydrolases"/>
    <property type="match status" value="1"/>
</dbReference>